<dbReference type="Proteomes" id="UP000075806">
    <property type="component" value="Unassembled WGS sequence"/>
</dbReference>
<gene>
    <name evidence="3" type="ORF">AZF04_04195</name>
</gene>
<feature type="domain" description="SsuA/THI5-like" evidence="2">
    <location>
        <begin position="41"/>
        <end position="252"/>
    </location>
</feature>
<keyword evidence="1" id="KW-0732">Signal</keyword>
<organism evidence="3 4">
    <name type="scientific">Alkalihalobacillus trypoxylicola</name>
    <dbReference type="NCBI Taxonomy" id="519424"/>
    <lineage>
        <taxon>Bacteria</taxon>
        <taxon>Bacillati</taxon>
        <taxon>Bacillota</taxon>
        <taxon>Bacilli</taxon>
        <taxon>Bacillales</taxon>
        <taxon>Bacillaceae</taxon>
        <taxon>Alkalihalobacillus</taxon>
    </lineage>
</organism>
<dbReference type="GO" id="GO:0009228">
    <property type="term" value="P:thiamine biosynthetic process"/>
    <property type="evidence" value="ECO:0007669"/>
    <property type="project" value="InterPro"/>
</dbReference>
<dbReference type="Pfam" id="PF09084">
    <property type="entry name" value="NMT1"/>
    <property type="match status" value="1"/>
</dbReference>
<protein>
    <submittedName>
        <fullName evidence="3">ABC transporter substrate-binding protein</fullName>
    </submittedName>
</protein>
<dbReference type="PANTHER" id="PTHR31528:SF3">
    <property type="entry name" value="THIAMINE BIOSYNTHESIS PROTEIN HI_0357-RELATED"/>
    <property type="match status" value="1"/>
</dbReference>
<accession>A0A161QNM2</accession>
<feature type="chain" id="PRO_5007826149" evidence="1">
    <location>
        <begin position="26"/>
        <end position="315"/>
    </location>
</feature>
<keyword evidence="4" id="KW-1185">Reference proteome</keyword>
<dbReference type="EMBL" id="LTAO01000012">
    <property type="protein sequence ID" value="KYG31983.1"/>
    <property type="molecule type" value="Genomic_DNA"/>
</dbReference>
<evidence type="ECO:0000256" key="1">
    <source>
        <dbReference type="SAM" id="SignalP"/>
    </source>
</evidence>
<sequence>MKFLKIKMIAVVSTLIFLSACQTEAQNNLKQVEIMLDWYPNAVHTFLYVALEEGYFEEEGLDVDIVFPANPSDPIQLAGSGAIEFAISYQNNIILAQEEDLPVSVVAPIVRSPLNHLLFLSSQNFNSPADLEGHTVGYSGIALNELYLKTMVELDGGDFSKVNVIDVGFELGPAIMSERTDAIIGAYINHEYPVLQHKGFDIDYLNPADYGVPSYYELVLIANSSFLSENEDIVNAFWSAAEKGYSDMKEDPYGSLDILLQNQDEGNFPLIESVERESLDILLEKMESPNEPFGSFDQAHWDDGKQWLLSNYEQN</sequence>
<dbReference type="RefSeq" id="WP_061948337.1">
    <property type="nucleotide sequence ID" value="NZ_LTAO01000012.1"/>
</dbReference>
<evidence type="ECO:0000313" key="3">
    <source>
        <dbReference type="EMBL" id="KYG31983.1"/>
    </source>
</evidence>
<dbReference type="InterPro" id="IPR027939">
    <property type="entry name" value="NMT1/THI5"/>
</dbReference>
<dbReference type="AlphaFoldDB" id="A0A161QNM2"/>
<dbReference type="Gene3D" id="3.40.190.10">
    <property type="entry name" value="Periplasmic binding protein-like II"/>
    <property type="match status" value="2"/>
</dbReference>
<dbReference type="PROSITE" id="PS51257">
    <property type="entry name" value="PROKAR_LIPOPROTEIN"/>
    <property type="match status" value="1"/>
</dbReference>
<name>A0A161QNM2_9BACI</name>
<dbReference type="STRING" id="519424.AZF04_04195"/>
<proteinExistence type="predicted"/>
<dbReference type="OrthoDB" id="9815602at2"/>
<evidence type="ECO:0000313" key="4">
    <source>
        <dbReference type="Proteomes" id="UP000075806"/>
    </source>
</evidence>
<dbReference type="PANTHER" id="PTHR31528">
    <property type="entry name" value="4-AMINO-5-HYDROXYMETHYL-2-METHYLPYRIMIDINE PHOSPHATE SYNTHASE THI11-RELATED"/>
    <property type="match status" value="1"/>
</dbReference>
<feature type="signal peptide" evidence="1">
    <location>
        <begin position="1"/>
        <end position="25"/>
    </location>
</feature>
<dbReference type="InterPro" id="IPR015168">
    <property type="entry name" value="SsuA/THI5"/>
</dbReference>
<comment type="caution">
    <text evidence="3">The sequence shown here is derived from an EMBL/GenBank/DDBJ whole genome shotgun (WGS) entry which is preliminary data.</text>
</comment>
<reference evidence="3" key="1">
    <citation type="submission" date="2016-02" db="EMBL/GenBank/DDBJ databases">
        <title>Genome sequence of Bacillus trypoxylicola KCTC 13244(T).</title>
        <authorList>
            <person name="Jeong H."/>
            <person name="Park S.-H."/>
            <person name="Choi S.-K."/>
        </authorList>
    </citation>
    <scope>NUCLEOTIDE SEQUENCE [LARGE SCALE GENOMIC DNA]</scope>
    <source>
        <strain evidence="3">KCTC 13244</strain>
    </source>
</reference>
<dbReference type="SUPFAM" id="SSF53850">
    <property type="entry name" value="Periplasmic binding protein-like II"/>
    <property type="match status" value="1"/>
</dbReference>
<evidence type="ECO:0000259" key="2">
    <source>
        <dbReference type="Pfam" id="PF09084"/>
    </source>
</evidence>